<name>A0A1H1PKC9_9CELL</name>
<dbReference type="InterPro" id="IPR052897">
    <property type="entry name" value="Sec-Metab_Biosynth_Hydrolase"/>
</dbReference>
<evidence type="ECO:0000259" key="1">
    <source>
        <dbReference type="Pfam" id="PF12697"/>
    </source>
</evidence>
<organism evidence="2 3">
    <name type="scientific">Paraoerskovia marina</name>
    <dbReference type="NCBI Taxonomy" id="545619"/>
    <lineage>
        <taxon>Bacteria</taxon>
        <taxon>Bacillati</taxon>
        <taxon>Actinomycetota</taxon>
        <taxon>Actinomycetes</taxon>
        <taxon>Micrococcales</taxon>
        <taxon>Cellulomonadaceae</taxon>
        <taxon>Paraoerskovia</taxon>
    </lineage>
</organism>
<dbReference type="Pfam" id="PF12697">
    <property type="entry name" value="Abhydrolase_6"/>
    <property type="match status" value="1"/>
</dbReference>
<dbReference type="PANTHER" id="PTHR37017:SF11">
    <property type="entry name" value="ESTERASE_LIPASE_THIOESTERASE DOMAIN-CONTAINING PROTEIN"/>
    <property type="match status" value="1"/>
</dbReference>
<dbReference type="eggNOG" id="COG0596">
    <property type="taxonomic scope" value="Bacteria"/>
</dbReference>
<evidence type="ECO:0000313" key="2">
    <source>
        <dbReference type="EMBL" id="SDS11547.1"/>
    </source>
</evidence>
<dbReference type="OrthoDB" id="9773549at2"/>
<reference evidence="3" key="1">
    <citation type="submission" date="2016-10" db="EMBL/GenBank/DDBJ databases">
        <authorList>
            <person name="Varghese N."/>
            <person name="Submissions S."/>
        </authorList>
    </citation>
    <scope>NUCLEOTIDE SEQUENCE [LARGE SCALE GENOMIC DNA]</scope>
    <source>
        <strain evidence="3">DSM 22126</strain>
    </source>
</reference>
<dbReference type="InterPro" id="IPR000073">
    <property type="entry name" value="AB_hydrolase_1"/>
</dbReference>
<protein>
    <submittedName>
        <fullName evidence="2">Pimeloyl-ACP methyl ester carboxylesterase</fullName>
    </submittedName>
</protein>
<dbReference type="GO" id="GO:0003824">
    <property type="term" value="F:catalytic activity"/>
    <property type="evidence" value="ECO:0007669"/>
    <property type="project" value="UniProtKB-ARBA"/>
</dbReference>
<dbReference type="InterPro" id="IPR029058">
    <property type="entry name" value="AB_hydrolase_fold"/>
</dbReference>
<proteinExistence type="predicted"/>
<dbReference type="Gene3D" id="3.40.50.1820">
    <property type="entry name" value="alpha/beta hydrolase"/>
    <property type="match status" value="1"/>
</dbReference>
<dbReference type="SUPFAM" id="SSF53474">
    <property type="entry name" value="alpha/beta-Hydrolases"/>
    <property type="match status" value="1"/>
</dbReference>
<accession>A0A1H1PKC9</accession>
<dbReference type="Proteomes" id="UP000185663">
    <property type="component" value="Chromosome I"/>
</dbReference>
<evidence type="ECO:0000313" key="3">
    <source>
        <dbReference type="Proteomes" id="UP000185663"/>
    </source>
</evidence>
<feature type="domain" description="AB hydrolase-1" evidence="1">
    <location>
        <begin position="3"/>
        <end position="227"/>
    </location>
</feature>
<gene>
    <name evidence="2" type="ORF">SAMN04489860_0829</name>
</gene>
<keyword evidence="3" id="KW-1185">Reference proteome</keyword>
<dbReference type="RefSeq" id="WP_083371693.1">
    <property type="nucleotide sequence ID" value="NZ_LT629776.1"/>
</dbReference>
<sequence>MDIILVPGFWLDGSAWDDVVPHLVEAGHTPHPLTLPGMESRDTDRSQVTLADHVAAVVAAIDALPDDAEVALAGHSASGGLVYAASDARPGRVAHVIYVDSGPLASGDALNPDLPAELDEYPLPPWEGMDDASLRDLTESQLQAFRERAVPQPAGTVREPHALSDDRSRYAVPSTVIASEMSAETLRGLMAENHSFVAELARLDDYEIVDLPTGHWPMFTRPADLASAIVGALER</sequence>
<dbReference type="EMBL" id="LT629776">
    <property type="protein sequence ID" value="SDS11547.1"/>
    <property type="molecule type" value="Genomic_DNA"/>
</dbReference>
<dbReference type="AlphaFoldDB" id="A0A1H1PKC9"/>
<dbReference type="STRING" id="545619.SAMN04489860_0829"/>
<dbReference type="PANTHER" id="PTHR37017">
    <property type="entry name" value="AB HYDROLASE-1 DOMAIN-CONTAINING PROTEIN-RELATED"/>
    <property type="match status" value="1"/>
</dbReference>